<accession>A0AAE0VKF4</accession>
<sequence length="116" mass="13343">MRKGSMMFTVSTHGSRRNRQTKGMYATTVEMGPQIGNKQIKYMIPTKQRLLHQRVKATLLELSSNEEKGEKNLNTPSESEAEDTTTEMTKKLYRTMGKKWKGKRVKKHVKKEVGTP</sequence>
<evidence type="ECO:0000313" key="3">
    <source>
        <dbReference type="Proteomes" id="UP001195483"/>
    </source>
</evidence>
<comment type="caution">
    <text evidence="2">The sequence shown here is derived from an EMBL/GenBank/DDBJ whole genome shotgun (WGS) entry which is preliminary data.</text>
</comment>
<dbReference type="EMBL" id="JAEAOA010001939">
    <property type="protein sequence ID" value="KAK3580876.1"/>
    <property type="molecule type" value="Genomic_DNA"/>
</dbReference>
<evidence type="ECO:0000313" key="2">
    <source>
        <dbReference type="EMBL" id="KAK3580876.1"/>
    </source>
</evidence>
<organism evidence="2 3">
    <name type="scientific">Potamilus streckersoni</name>
    <dbReference type="NCBI Taxonomy" id="2493646"/>
    <lineage>
        <taxon>Eukaryota</taxon>
        <taxon>Metazoa</taxon>
        <taxon>Spiralia</taxon>
        <taxon>Lophotrochozoa</taxon>
        <taxon>Mollusca</taxon>
        <taxon>Bivalvia</taxon>
        <taxon>Autobranchia</taxon>
        <taxon>Heteroconchia</taxon>
        <taxon>Palaeoheterodonta</taxon>
        <taxon>Unionida</taxon>
        <taxon>Unionoidea</taxon>
        <taxon>Unionidae</taxon>
        <taxon>Ambleminae</taxon>
        <taxon>Lampsilini</taxon>
        <taxon>Potamilus</taxon>
    </lineage>
</organism>
<reference evidence="2" key="3">
    <citation type="submission" date="2023-05" db="EMBL/GenBank/DDBJ databases">
        <authorList>
            <person name="Smith C.H."/>
        </authorList>
    </citation>
    <scope>NUCLEOTIDE SEQUENCE</scope>
    <source>
        <strain evidence="2">CHS0354</strain>
        <tissue evidence="2">Mantle</tissue>
    </source>
</reference>
<feature type="compositionally biased region" description="Basic residues" evidence="1">
    <location>
        <begin position="91"/>
        <end position="110"/>
    </location>
</feature>
<protein>
    <submittedName>
        <fullName evidence="2">Uncharacterized protein</fullName>
    </submittedName>
</protein>
<feature type="region of interest" description="Disordered" evidence="1">
    <location>
        <begin position="1"/>
        <end position="24"/>
    </location>
</feature>
<reference evidence="2" key="1">
    <citation type="journal article" date="2021" name="Genome Biol. Evol.">
        <title>A High-Quality Reference Genome for a Parasitic Bivalve with Doubly Uniparental Inheritance (Bivalvia: Unionida).</title>
        <authorList>
            <person name="Smith C.H."/>
        </authorList>
    </citation>
    <scope>NUCLEOTIDE SEQUENCE</scope>
    <source>
        <strain evidence="2">CHS0354</strain>
    </source>
</reference>
<gene>
    <name evidence="2" type="ORF">CHS0354_032938</name>
</gene>
<keyword evidence="3" id="KW-1185">Reference proteome</keyword>
<dbReference type="Proteomes" id="UP001195483">
    <property type="component" value="Unassembled WGS sequence"/>
</dbReference>
<dbReference type="AlphaFoldDB" id="A0AAE0VKF4"/>
<proteinExistence type="predicted"/>
<reference evidence="2" key="2">
    <citation type="journal article" date="2021" name="Genome Biol. Evol.">
        <title>Developing a high-quality reference genome for a parasitic bivalve with doubly uniparental inheritance (Bivalvia: Unionida).</title>
        <authorList>
            <person name="Smith C.H."/>
        </authorList>
    </citation>
    <scope>NUCLEOTIDE SEQUENCE</scope>
    <source>
        <strain evidence="2">CHS0354</strain>
        <tissue evidence="2">Mantle</tissue>
    </source>
</reference>
<evidence type="ECO:0000256" key="1">
    <source>
        <dbReference type="SAM" id="MobiDB-lite"/>
    </source>
</evidence>
<feature type="region of interest" description="Disordered" evidence="1">
    <location>
        <begin position="61"/>
        <end position="116"/>
    </location>
</feature>
<name>A0AAE0VKF4_9BIVA</name>